<protein>
    <submittedName>
        <fullName evidence="1">Uncharacterized protein</fullName>
    </submittedName>
</protein>
<reference evidence="1" key="1">
    <citation type="submission" date="2022-12" db="EMBL/GenBank/DDBJ databases">
        <title>Reference genome sequencing for broad-spectrum identification of bacterial and archaeal isolates by mass spectrometry.</title>
        <authorList>
            <person name="Sekiguchi Y."/>
            <person name="Tourlousse D.M."/>
        </authorList>
    </citation>
    <scope>NUCLEOTIDE SEQUENCE</scope>
    <source>
        <strain evidence="1">LLR39Z86</strain>
    </source>
</reference>
<comment type="caution">
    <text evidence="1">The sequence shown here is derived from an EMBL/GenBank/DDBJ whole genome shotgun (WGS) entry which is preliminary data.</text>
</comment>
<name>A0A9W6GDG9_9ACTN</name>
<dbReference type="EMBL" id="BSDT01000001">
    <property type="protein sequence ID" value="GLI44739.1"/>
    <property type="molecule type" value="Genomic_DNA"/>
</dbReference>
<evidence type="ECO:0000313" key="2">
    <source>
        <dbReference type="Proteomes" id="UP001144313"/>
    </source>
</evidence>
<proteinExistence type="predicted"/>
<gene>
    <name evidence="1" type="ORF">GALLR39Z86_45890</name>
</gene>
<accession>A0A9W6GDG9</accession>
<dbReference type="RefSeq" id="WP_270117404.1">
    <property type="nucleotide sequence ID" value="NZ_BAAAOL010000001.1"/>
</dbReference>
<sequence>MRETLHAKEQREVKAWADAESRMSSLIKQERNRPGRSEADQFATHQLNDFFARECPGLPLPSEWRWAYGCPRGYLLAMVRYSVCEWAEICGDGTVEAEPAGTGEVKIQADCLKFGQRFTVWGYVDAYEADCIPKLVQGWSM</sequence>
<dbReference type="AlphaFoldDB" id="A0A9W6GDG9"/>
<evidence type="ECO:0000313" key="1">
    <source>
        <dbReference type="EMBL" id="GLI44739.1"/>
    </source>
</evidence>
<dbReference type="Proteomes" id="UP001144313">
    <property type="component" value="Unassembled WGS sequence"/>
</dbReference>
<keyword evidence="2" id="KW-1185">Reference proteome</keyword>
<organism evidence="1 2">
    <name type="scientific">Glycomyces algeriensis</name>
    <dbReference type="NCBI Taxonomy" id="256037"/>
    <lineage>
        <taxon>Bacteria</taxon>
        <taxon>Bacillati</taxon>
        <taxon>Actinomycetota</taxon>
        <taxon>Actinomycetes</taxon>
        <taxon>Glycomycetales</taxon>
        <taxon>Glycomycetaceae</taxon>
        <taxon>Glycomyces</taxon>
    </lineage>
</organism>